<dbReference type="EMBL" id="HBUE01118266">
    <property type="protein sequence ID" value="CAG6491245.1"/>
    <property type="molecule type" value="Transcribed_RNA"/>
</dbReference>
<evidence type="ECO:0000313" key="1">
    <source>
        <dbReference type="EMBL" id="CAG6491245.1"/>
    </source>
</evidence>
<organism evidence="1">
    <name type="scientific">Culex pipiens</name>
    <name type="common">House mosquito</name>
    <dbReference type="NCBI Taxonomy" id="7175"/>
    <lineage>
        <taxon>Eukaryota</taxon>
        <taxon>Metazoa</taxon>
        <taxon>Ecdysozoa</taxon>
        <taxon>Arthropoda</taxon>
        <taxon>Hexapoda</taxon>
        <taxon>Insecta</taxon>
        <taxon>Pterygota</taxon>
        <taxon>Neoptera</taxon>
        <taxon>Endopterygota</taxon>
        <taxon>Diptera</taxon>
        <taxon>Nematocera</taxon>
        <taxon>Culicoidea</taxon>
        <taxon>Culicidae</taxon>
        <taxon>Culicinae</taxon>
        <taxon>Culicini</taxon>
        <taxon>Culex</taxon>
        <taxon>Culex</taxon>
    </lineage>
</organism>
<reference evidence="1" key="1">
    <citation type="submission" date="2021-05" db="EMBL/GenBank/DDBJ databases">
        <authorList>
            <person name="Alioto T."/>
            <person name="Alioto T."/>
            <person name="Gomez Garrido J."/>
        </authorList>
    </citation>
    <scope>NUCLEOTIDE SEQUENCE</scope>
</reference>
<dbReference type="AlphaFoldDB" id="A0A8D8CGZ0"/>
<protein>
    <submittedName>
        <fullName evidence="1">(northern house mosquito) hypothetical protein</fullName>
    </submittedName>
</protein>
<sequence length="110" mass="12448">MYVTPSSLRECPELRRFRRKSGYEWPQPVRSLSAPAPTLLPRRLNRTLADLRCGVQNCPAAPRDSPSTTTFSGEVPPAESVAYAFWGWKQPSGHRCLRRSSLKSYPPRFG</sequence>
<name>A0A8D8CGZ0_CULPI</name>
<accession>A0A8D8CGZ0</accession>
<proteinExistence type="predicted"/>